<organism evidence="11">
    <name type="scientific">Caligus clemensi</name>
    <name type="common">Sea louse</name>
    <dbReference type="NCBI Taxonomy" id="344056"/>
    <lineage>
        <taxon>Eukaryota</taxon>
        <taxon>Metazoa</taxon>
        <taxon>Ecdysozoa</taxon>
        <taxon>Arthropoda</taxon>
        <taxon>Crustacea</taxon>
        <taxon>Multicrustacea</taxon>
        <taxon>Hexanauplia</taxon>
        <taxon>Copepoda</taxon>
        <taxon>Siphonostomatoida</taxon>
        <taxon>Caligidae</taxon>
        <taxon>Caligus</taxon>
    </lineage>
</organism>
<keyword evidence="11" id="KW-0378">Hydrolase</keyword>
<dbReference type="InterPro" id="IPR001247">
    <property type="entry name" value="ExoRNase_PH_dom1"/>
</dbReference>
<dbReference type="GO" id="GO:0004527">
    <property type="term" value="F:exonuclease activity"/>
    <property type="evidence" value="ECO:0007669"/>
    <property type="project" value="UniProtKB-KW"/>
</dbReference>
<gene>
    <name evidence="11" type="primary">EXOS6</name>
</gene>
<evidence type="ECO:0000313" key="11">
    <source>
        <dbReference type="EMBL" id="ACO15610.1"/>
    </source>
</evidence>
<dbReference type="GO" id="GO:0000176">
    <property type="term" value="C:nuclear exosome (RNase complex)"/>
    <property type="evidence" value="ECO:0007669"/>
    <property type="project" value="TreeGrafter"/>
</dbReference>
<evidence type="ECO:0000256" key="9">
    <source>
        <dbReference type="SAM" id="MobiDB-lite"/>
    </source>
</evidence>
<keyword evidence="11" id="KW-0540">Nuclease</keyword>
<proteinExistence type="evidence at transcript level"/>
<dbReference type="GO" id="GO:0006364">
    <property type="term" value="P:rRNA processing"/>
    <property type="evidence" value="ECO:0007669"/>
    <property type="project" value="UniProtKB-KW"/>
</dbReference>
<keyword evidence="8" id="KW-0539">Nucleus</keyword>
<feature type="domain" description="Exoribonuclease phosphorolytic" evidence="10">
    <location>
        <begin position="51"/>
        <end position="180"/>
    </location>
</feature>
<dbReference type="Pfam" id="PF01138">
    <property type="entry name" value="RNase_PH"/>
    <property type="match status" value="1"/>
</dbReference>
<evidence type="ECO:0000259" key="10">
    <source>
        <dbReference type="Pfam" id="PF01138"/>
    </source>
</evidence>
<dbReference type="GO" id="GO:0071051">
    <property type="term" value="P:poly(A)-dependent snoRNA 3'-end processing"/>
    <property type="evidence" value="ECO:0007669"/>
    <property type="project" value="TreeGrafter"/>
</dbReference>
<dbReference type="InterPro" id="IPR020568">
    <property type="entry name" value="Ribosomal_Su5_D2-typ_SF"/>
</dbReference>
<reference evidence="11" key="1">
    <citation type="submission" date="2009-03" db="EMBL/GenBank/DDBJ databases">
        <title>Caligus clemensi ESTs and full-length cDNAs.</title>
        <authorList>
            <person name="Yasuike M."/>
            <person name="von Schalburg K."/>
            <person name="Cooper G."/>
            <person name="Leong J."/>
            <person name="Jones S.R.M."/>
            <person name="Koop B.F."/>
        </authorList>
    </citation>
    <scope>NUCLEOTIDE SEQUENCE</scope>
    <source>
        <tissue evidence="11">Whole</tissue>
    </source>
</reference>
<feature type="compositionally biased region" description="Basic and acidic residues" evidence="9">
    <location>
        <begin position="39"/>
        <end position="49"/>
    </location>
</feature>
<dbReference type="GO" id="GO:0003723">
    <property type="term" value="F:RNA binding"/>
    <property type="evidence" value="ECO:0007669"/>
    <property type="project" value="UniProtKB-KW"/>
</dbReference>
<feature type="region of interest" description="Disordered" evidence="9">
    <location>
        <begin position="1"/>
        <end position="49"/>
    </location>
</feature>
<keyword evidence="6" id="KW-0271">Exosome</keyword>
<dbReference type="SUPFAM" id="SSF54211">
    <property type="entry name" value="Ribosomal protein S5 domain 2-like"/>
    <property type="match status" value="1"/>
</dbReference>
<dbReference type="GO" id="GO:0000177">
    <property type="term" value="C:cytoplasmic exosome (RNase complex)"/>
    <property type="evidence" value="ECO:0007669"/>
    <property type="project" value="TreeGrafter"/>
</dbReference>
<keyword evidence="7" id="KW-0694">RNA-binding</keyword>
<keyword evidence="4" id="KW-0963">Cytoplasm</keyword>
<dbReference type="GO" id="GO:0034475">
    <property type="term" value="P:U4 snRNA 3'-end processing"/>
    <property type="evidence" value="ECO:0007669"/>
    <property type="project" value="TreeGrafter"/>
</dbReference>
<dbReference type="Gene3D" id="3.30.230.70">
    <property type="entry name" value="GHMP Kinase, N-terminal domain"/>
    <property type="match status" value="1"/>
</dbReference>
<protein>
    <submittedName>
        <fullName evidence="11">Exosome complex exonuclease MTR3</fullName>
    </submittedName>
</protein>
<comment type="similarity">
    <text evidence="3">Belongs to the RNase PH family.</text>
</comment>
<dbReference type="PANTHER" id="PTHR11953">
    <property type="entry name" value="EXOSOME COMPLEX COMPONENT"/>
    <property type="match status" value="1"/>
</dbReference>
<dbReference type="AlphaFoldDB" id="C1C2V7"/>
<dbReference type="InterPro" id="IPR036345">
    <property type="entry name" value="ExoRNase_PH_dom2_sf"/>
</dbReference>
<dbReference type="SUPFAM" id="SSF55666">
    <property type="entry name" value="Ribonuclease PH domain 2-like"/>
    <property type="match status" value="1"/>
</dbReference>
<keyword evidence="11" id="KW-0269">Exonuclease</keyword>
<evidence type="ECO:0000256" key="5">
    <source>
        <dbReference type="ARBA" id="ARBA00022552"/>
    </source>
</evidence>
<dbReference type="EMBL" id="BT081186">
    <property type="protein sequence ID" value="ACO15610.1"/>
    <property type="molecule type" value="mRNA"/>
</dbReference>
<evidence type="ECO:0000256" key="6">
    <source>
        <dbReference type="ARBA" id="ARBA00022835"/>
    </source>
</evidence>
<evidence type="ECO:0000256" key="4">
    <source>
        <dbReference type="ARBA" id="ARBA00022490"/>
    </source>
</evidence>
<evidence type="ECO:0000256" key="3">
    <source>
        <dbReference type="ARBA" id="ARBA00006678"/>
    </source>
</evidence>
<name>C1C2V7_CALCM</name>
<dbReference type="GO" id="GO:0071028">
    <property type="term" value="P:nuclear mRNA surveillance"/>
    <property type="evidence" value="ECO:0007669"/>
    <property type="project" value="TreeGrafter"/>
</dbReference>
<evidence type="ECO:0000256" key="1">
    <source>
        <dbReference type="ARBA" id="ARBA00004123"/>
    </source>
</evidence>
<evidence type="ECO:0000256" key="7">
    <source>
        <dbReference type="ARBA" id="ARBA00022884"/>
    </source>
</evidence>
<evidence type="ECO:0000256" key="8">
    <source>
        <dbReference type="ARBA" id="ARBA00023242"/>
    </source>
</evidence>
<keyword evidence="5" id="KW-0698">rRNA processing</keyword>
<sequence length="274" mass="30134">MSKSIMDSKCFQCPPQSKDYRDFWSRKSDSSKKNKNNKYRPDGERDKDSSVRPLFCEVGVLTQCKGSAYIERGRTKVIASVFGPREVNKKLDFSSTTGILSVEYCETPFSSSSSNRSSKSPSNEDKNISLFLAQTFRSTVCLHLYPKSRIDIFITVLENDGSAIPTAITAGALALSDASINLFDLVIGASVKMSLGKALIDPCKAEEEVGDMEDAEDNRGNIIIGYQPSLEQIAALLQDGVLEQSVLSAQIRDLIKVAKGNPSLYSRVPYSFPQ</sequence>
<dbReference type="GO" id="GO:0005730">
    <property type="term" value="C:nucleolus"/>
    <property type="evidence" value="ECO:0007669"/>
    <property type="project" value="TreeGrafter"/>
</dbReference>
<feature type="compositionally biased region" description="Basic and acidic residues" evidence="9">
    <location>
        <begin position="18"/>
        <end position="32"/>
    </location>
</feature>
<comment type="subcellular location">
    <subcellularLocation>
        <location evidence="2">Cytoplasm</location>
    </subcellularLocation>
    <subcellularLocation>
        <location evidence="1">Nucleus</location>
    </subcellularLocation>
</comment>
<evidence type="ECO:0000256" key="2">
    <source>
        <dbReference type="ARBA" id="ARBA00004496"/>
    </source>
</evidence>
<accession>C1C2V7</accession>
<dbReference type="GO" id="GO:0016075">
    <property type="term" value="P:rRNA catabolic process"/>
    <property type="evidence" value="ECO:0007669"/>
    <property type="project" value="TreeGrafter"/>
</dbReference>
<dbReference type="InterPro" id="IPR027408">
    <property type="entry name" value="PNPase/RNase_PH_dom_sf"/>
</dbReference>
<dbReference type="InterPro" id="IPR050080">
    <property type="entry name" value="RNase_PH"/>
</dbReference>
<dbReference type="PANTHER" id="PTHR11953:SF2">
    <property type="entry name" value="EXOSOME COMPLEX COMPONENT MTR3"/>
    <property type="match status" value="1"/>
</dbReference>